<comment type="subcellular location">
    <subcellularLocation>
        <location evidence="1">Membrane</location>
        <topology evidence="1">Single-pass membrane protein</topology>
    </subcellularLocation>
</comment>
<dbReference type="CDD" id="cd11304">
    <property type="entry name" value="Cadherin_repeat"/>
    <property type="match status" value="1"/>
</dbReference>
<evidence type="ECO:0000256" key="6">
    <source>
        <dbReference type="ARBA" id="ARBA00023136"/>
    </source>
</evidence>
<evidence type="ECO:0000256" key="7">
    <source>
        <dbReference type="ARBA" id="ARBA00023180"/>
    </source>
</evidence>
<dbReference type="GO" id="GO:0005886">
    <property type="term" value="C:plasma membrane"/>
    <property type="evidence" value="ECO:0007669"/>
    <property type="project" value="InterPro"/>
</dbReference>
<evidence type="ECO:0000256" key="3">
    <source>
        <dbReference type="ARBA" id="ARBA00022737"/>
    </source>
</evidence>
<dbReference type="PROSITE" id="PS00232">
    <property type="entry name" value="CADHERIN_1"/>
    <property type="match status" value="1"/>
</dbReference>
<dbReference type="PANTHER" id="PTHR24028">
    <property type="entry name" value="CADHERIN-87A"/>
    <property type="match status" value="1"/>
</dbReference>
<dbReference type="SMART" id="SM00112">
    <property type="entry name" value="CA"/>
    <property type="match status" value="1"/>
</dbReference>
<dbReference type="GO" id="GO:0005509">
    <property type="term" value="F:calcium ion binding"/>
    <property type="evidence" value="ECO:0007669"/>
    <property type="project" value="UniProtKB-UniRule"/>
</dbReference>
<name>A0A915M1C5_MELJA</name>
<dbReference type="PROSITE" id="PS50268">
    <property type="entry name" value="CADHERIN_2"/>
    <property type="match status" value="2"/>
</dbReference>
<evidence type="ECO:0000256" key="2">
    <source>
        <dbReference type="ARBA" id="ARBA00022692"/>
    </source>
</evidence>
<dbReference type="SUPFAM" id="SSF49313">
    <property type="entry name" value="Cadherin-like"/>
    <property type="match status" value="1"/>
</dbReference>
<evidence type="ECO:0000256" key="8">
    <source>
        <dbReference type="PROSITE-ProRule" id="PRU00043"/>
    </source>
</evidence>
<keyword evidence="4 8" id="KW-0106">Calcium</keyword>
<evidence type="ECO:0000256" key="4">
    <source>
        <dbReference type="ARBA" id="ARBA00022837"/>
    </source>
</evidence>
<dbReference type="WBParaSite" id="scaffold2592_cov282.g5115">
    <property type="protein sequence ID" value="scaffold2592_cov282.g5115"/>
    <property type="gene ID" value="scaffold2592_cov282.g5115"/>
</dbReference>
<evidence type="ECO:0000313" key="11">
    <source>
        <dbReference type="WBParaSite" id="scaffold2592_cov282.g5115"/>
    </source>
</evidence>
<keyword evidence="5" id="KW-1133">Transmembrane helix</keyword>
<dbReference type="InterPro" id="IPR050174">
    <property type="entry name" value="Protocadherin/Cadherin-CA"/>
</dbReference>
<feature type="domain" description="Cadherin" evidence="9">
    <location>
        <begin position="359"/>
        <end position="478"/>
    </location>
</feature>
<evidence type="ECO:0000313" key="10">
    <source>
        <dbReference type="Proteomes" id="UP000887561"/>
    </source>
</evidence>
<keyword evidence="2" id="KW-0812">Transmembrane</keyword>
<evidence type="ECO:0000256" key="1">
    <source>
        <dbReference type="ARBA" id="ARBA00004167"/>
    </source>
</evidence>
<organism evidence="10 11">
    <name type="scientific">Meloidogyne javanica</name>
    <name type="common">Root-knot nematode worm</name>
    <dbReference type="NCBI Taxonomy" id="6303"/>
    <lineage>
        <taxon>Eukaryota</taxon>
        <taxon>Metazoa</taxon>
        <taxon>Ecdysozoa</taxon>
        <taxon>Nematoda</taxon>
        <taxon>Chromadorea</taxon>
        <taxon>Rhabditida</taxon>
        <taxon>Tylenchina</taxon>
        <taxon>Tylenchomorpha</taxon>
        <taxon>Tylenchoidea</taxon>
        <taxon>Meloidogynidae</taxon>
        <taxon>Meloidogyninae</taxon>
        <taxon>Meloidogyne</taxon>
        <taxon>Meloidogyne incognita group</taxon>
    </lineage>
</organism>
<keyword evidence="7" id="KW-0325">Glycoprotein</keyword>
<dbReference type="Gene3D" id="2.60.40.60">
    <property type="entry name" value="Cadherins"/>
    <property type="match status" value="1"/>
</dbReference>
<proteinExistence type="predicted"/>
<dbReference type="InterPro" id="IPR015919">
    <property type="entry name" value="Cadherin-like_sf"/>
</dbReference>
<dbReference type="InterPro" id="IPR002126">
    <property type="entry name" value="Cadherin-like_dom"/>
</dbReference>
<evidence type="ECO:0000259" key="9">
    <source>
        <dbReference type="PROSITE" id="PS50268"/>
    </source>
</evidence>
<dbReference type="AlphaFoldDB" id="A0A915M1C5"/>
<keyword evidence="3" id="KW-0677">Repeat</keyword>
<protein>
    <submittedName>
        <fullName evidence="11">Cadherin domain-containing protein</fullName>
    </submittedName>
</protein>
<feature type="domain" description="Cadherin" evidence="9">
    <location>
        <begin position="42"/>
        <end position="153"/>
    </location>
</feature>
<dbReference type="InterPro" id="IPR020894">
    <property type="entry name" value="Cadherin_CS"/>
</dbReference>
<dbReference type="GO" id="GO:0007156">
    <property type="term" value="P:homophilic cell adhesion via plasma membrane adhesion molecules"/>
    <property type="evidence" value="ECO:0007669"/>
    <property type="project" value="InterPro"/>
</dbReference>
<evidence type="ECO:0000256" key="5">
    <source>
        <dbReference type="ARBA" id="ARBA00022989"/>
    </source>
</evidence>
<keyword evidence="10" id="KW-1185">Reference proteome</keyword>
<reference evidence="11" key="1">
    <citation type="submission" date="2022-11" db="UniProtKB">
        <authorList>
            <consortium name="WormBaseParasite"/>
        </authorList>
    </citation>
    <scope>IDENTIFICATION</scope>
</reference>
<dbReference type="PANTHER" id="PTHR24028:SF146">
    <property type="entry name" value="CADHERIN 96CB, ISOFORM D-RELATED"/>
    <property type="match status" value="1"/>
</dbReference>
<keyword evidence="6" id="KW-0472">Membrane</keyword>
<dbReference type="Proteomes" id="UP000887561">
    <property type="component" value="Unplaced"/>
</dbReference>
<accession>A0A915M1C5</accession>
<sequence length="537" mass="61219">MNKYFNNFGNYIPSVFTHLLAQLAFQSVFGHLSIYPPDVYFLDEDWPSGKLLDVQICSNDNKSIENPLELSISNTKSLNFENEREIENKLPFEVIIPSSNIFINQNGENQKYPSINSSPSSQSYPLLFEDLSNKDRATLQIEVVDVNDNPPYFLGGPFPLELIIPAGSPPGFLIRRLEIIDFDQVPLITFVKRRNNNEEKIRSTTLQTTKEQIIKNIIPKTFNVESLSEDAPVGLELLHIPLPSLNKTSSIQFIQLDGNLQTSTSLHCVILKLTFRKTFETKNICVEITKLEETPIKVLWPSNNSIHLFPENQELPALLAIITNKEKDWNMDIKEDEIPNKNTPINQFLEAIDLDGSEEQKSKCYKLVENKGETFEQPFLQLKADDLDEGDKYNLRYSWGEGMIQTFGEPISMSNIPFNLNRSTGELSIKEDVDLSKTTIKSYTFRVRVNDPLPNQHEDQTTVTVSLLNPNEHLLELYLFRNNDIDDLDLIELERWKSNNSDDFEFPLPPPVSMYGNGTLTIPKARILPGGGLATEF</sequence>